<dbReference type="PANTHER" id="PTHR44688">
    <property type="entry name" value="DNA-BINDING TRANSCRIPTIONAL ACTIVATOR DEVR_DOSR"/>
    <property type="match status" value="1"/>
</dbReference>
<dbReference type="GO" id="GO:0006355">
    <property type="term" value="P:regulation of DNA-templated transcription"/>
    <property type="evidence" value="ECO:0007669"/>
    <property type="project" value="InterPro"/>
</dbReference>
<sequence length="250" mass="28517">MSNTLSRSAALSFISRVARTGDDMILWDMLCERMSDYGLNRLLYGFTLLPEPDPLDPANWLLRSSHAESYNRRLVADGLYLDTRYGNWARDYSGTLLWSRQDILTPGDPASEARLRDLNQSHQVHAGVMVSFPLLPQKSRGILILAARPEMPQCRIDRIWLQRRDEIEAQIHAFHLRFQLIFAVACRLTPRQKEVLRCVAAGFTVQQIAEELTLSVATIDKHLRLAREALDATTTAQAVARALRFHQLYS</sequence>
<dbReference type="RefSeq" id="WP_021694493.1">
    <property type="nucleotide sequence ID" value="NZ_BATB01000036.1"/>
</dbReference>
<organism evidence="5 6">
    <name type="scientific">Limimaricola cinnabarinus LL-001</name>
    <dbReference type="NCBI Taxonomy" id="1337093"/>
    <lineage>
        <taxon>Bacteria</taxon>
        <taxon>Pseudomonadati</taxon>
        <taxon>Pseudomonadota</taxon>
        <taxon>Alphaproteobacteria</taxon>
        <taxon>Rhodobacterales</taxon>
        <taxon>Paracoccaceae</taxon>
        <taxon>Limimaricola</taxon>
    </lineage>
</organism>
<keyword evidence="2" id="KW-0238">DNA-binding</keyword>
<dbReference type="AlphaFoldDB" id="U2Z5R9"/>
<evidence type="ECO:0000313" key="6">
    <source>
        <dbReference type="Proteomes" id="UP000016566"/>
    </source>
</evidence>
<evidence type="ECO:0000256" key="2">
    <source>
        <dbReference type="ARBA" id="ARBA00023125"/>
    </source>
</evidence>
<evidence type="ECO:0000313" key="5">
    <source>
        <dbReference type="EMBL" id="GAD56392.1"/>
    </source>
</evidence>
<feature type="domain" description="HTH luxR-type" evidence="4">
    <location>
        <begin position="181"/>
        <end position="246"/>
    </location>
</feature>
<gene>
    <name evidence="5" type="ORF">MBELCI_2444</name>
</gene>
<dbReference type="PROSITE" id="PS50043">
    <property type="entry name" value="HTH_LUXR_2"/>
    <property type="match status" value="1"/>
</dbReference>
<dbReference type="SUPFAM" id="SSF46894">
    <property type="entry name" value="C-terminal effector domain of the bipartite response regulators"/>
    <property type="match status" value="1"/>
</dbReference>
<proteinExistence type="predicted"/>
<comment type="caution">
    <text evidence="5">The sequence shown here is derived from an EMBL/GenBank/DDBJ whole genome shotgun (WGS) entry which is preliminary data.</text>
</comment>
<dbReference type="InterPro" id="IPR036693">
    <property type="entry name" value="TF_LuxR_autoind-bd_dom_sf"/>
</dbReference>
<dbReference type="Proteomes" id="UP000016566">
    <property type="component" value="Unassembled WGS sequence"/>
</dbReference>
<name>U2Z5R9_9RHOB</name>
<dbReference type="CDD" id="cd06170">
    <property type="entry name" value="LuxR_C_like"/>
    <property type="match status" value="1"/>
</dbReference>
<keyword evidence="3" id="KW-0804">Transcription</keyword>
<dbReference type="PANTHER" id="PTHR44688:SF16">
    <property type="entry name" value="DNA-BINDING TRANSCRIPTIONAL ACTIVATOR DEVR_DOSR"/>
    <property type="match status" value="1"/>
</dbReference>
<dbReference type="InterPro" id="IPR005143">
    <property type="entry name" value="TF_LuxR_autoind-bd_dom"/>
</dbReference>
<dbReference type="Pfam" id="PF03472">
    <property type="entry name" value="Autoind_bind"/>
    <property type="match status" value="1"/>
</dbReference>
<evidence type="ECO:0000256" key="3">
    <source>
        <dbReference type="ARBA" id="ARBA00023163"/>
    </source>
</evidence>
<evidence type="ECO:0000256" key="1">
    <source>
        <dbReference type="ARBA" id="ARBA00023015"/>
    </source>
</evidence>
<dbReference type="EMBL" id="BATB01000036">
    <property type="protein sequence ID" value="GAD56392.1"/>
    <property type="molecule type" value="Genomic_DNA"/>
</dbReference>
<dbReference type="InterPro" id="IPR000792">
    <property type="entry name" value="Tscrpt_reg_LuxR_C"/>
</dbReference>
<dbReference type="OrthoDB" id="3679796at2"/>
<dbReference type="PRINTS" id="PR00038">
    <property type="entry name" value="HTHLUXR"/>
</dbReference>
<dbReference type="eggNOG" id="COG2197">
    <property type="taxonomic scope" value="Bacteria"/>
</dbReference>
<dbReference type="SMART" id="SM00421">
    <property type="entry name" value="HTH_LUXR"/>
    <property type="match status" value="1"/>
</dbReference>
<protein>
    <submittedName>
        <fullName evidence="5">Autoinducer-binding transcriptional regulator, LuxR family</fullName>
    </submittedName>
</protein>
<accession>U2Z5R9</accession>
<dbReference type="SUPFAM" id="SSF75516">
    <property type="entry name" value="Pheromone-binding domain of LuxR-like quorum-sensing transcription factors"/>
    <property type="match status" value="1"/>
</dbReference>
<dbReference type="InterPro" id="IPR016032">
    <property type="entry name" value="Sig_transdc_resp-reg_C-effctor"/>
</dbReference>
<keyword evidence="1" id="KW-0805">Transcription regulation</keyword>
<keyword evidence="6" id="KW-1185">Reference proteome</keyword>
<reference evidence="5" key="1">
    <citation type="journal article" date="2013" name="Genome Announc.">
        <title>Draft Genome Sequence of Loktanella cinnabarina LL-001T, Isolated from Deep-Sea Floor Sediment.</title>
        <authorList>
            <person name="Nishi S."/>
            <person name="Tsubouchi T."/>
            <person name="Takaki Y."/>
            <person name="Koyanagi R."/>
            <person name="Satoh N."/>
            <person name="Maruyama T."/>
            <person name="Hatada Y."/>
        </authorList>
    </citation>
    <scope>NUCLEOTIDE SEQUENCE [LARGE SCALE GENOMIC DNA]</scope>
    <source>
        <strain evidence="5">LL-001</strain>
    </source>
</reference>
<dbReference type="Gene3D" id="1.10.10.10">
    <property type="entry name" value="Winged helix-like DNA-binding domain superfamily/Winged helix DNA-binding domain"/>
    <property type="match status" value="1"/>
</dbReference>
<dbReference type="Gene3D" id="3.30.450.80">
    <property type="entry name" value="Transcription factor LuxR-like, autoinducer-binding domain"/>
    <property type="match status" value="1"/>
</dbReference>
<dbReference type="Pfam" id="PF00196">
    <property type="entry name" value="GerE"/>
    <property type="match status" value="1"/>
</dbReference>
<evidence type="ECO:0000259" key="4">
    <source>
        <dbReference type="PROSITE" id="PS50043"/>
    </source>
</evidence>
<dbReference type="GO" id="GO:0003677">
    <property type="term" value="F:DNA binding"/>
    <property type="evidence" value="ECO:0007669"/>
    <property type="project" value="UniProtKB-KW"/>
</dbReference>
<dbReference type="InterPro" id="IPR036388">
    <property type="entry name" value="WH-like_DNA-bd_sf"/>
</dbReference>
<dbReference type="STRING" id="1337093.MBELCI_2444"/>